<keyword evidence="5" id="KW-0966">Cell projection</keyword>
<protein>
    <submittedName>
        <fullName evidence="5">Flagella synthesis chaperone protein FlgN</fullName>
    </submittedName>
</protein>
<dbReference type="SUPFAM" id="SSF140566">
    <property type="entry name" value="FlgN-like"/>
    <property type="match status" value="1"/>
</dbReference>
<comment type="caution">
    <text evidence="5">The sequence shown here is derived from an EMBL/GenBank/DDBJ whole genome shotgun (WGS) entry which is preliminary data.</text>
</comment>
<evidence type="ECO:0000256" key="1">
    <source>
        <dbReference type="ARBA" id="ARBA00002397"/>
    </source>
</evidence>
<dbReference type="GO" id="GO:0044780">
    <property type="term" value="P:bacterial-type flagellum assembly"/>
    <property type="evidence" value="ECO:0007669"/>
    <property type="project" value="InterPro"/>
</dbReference>
<dbReference type="EMBL" id="JEMY01000015">
    <property type="protein sequence ID" value="EXI89505.1"/>
    <property type="molecule type" value="Genomic_DNA"/>
</dbReference>
<dbReference type="AlphaFoldDB" id="A0A011QKK2"/>
<accession>A0A011QKK2</accession>
<dbReference type="Pfam" id="PF05130">
    <property type="entry name" value="FlgN"/>
    <property type="match status" value="1"/>
</dbReference>
<dbReference type="PATRIC" id="fig|1454004.3.peg.1414"/>
<reference evidence="5" key="1">
    <citation type="submission" date="2014-02" db="EMBL/GenBank/DDBJ databases">
        <title>Expanding our view of genomic diversity in Candidatus Accumulibacter clades.</title>
        <authorList>
            <person name="Skennerton C.T."/>
            <person name="Barr J.J."/>
            <person name="Slater F.R."/>
            <person name="Bond P.L."/>
            <person name="Tyson G.W."/>
        </authorList>
    </citation>
    <scope>NUCLEOTIDE SEQUENCE [LARGE SCALE GENOMIC DNA]</scope>
</reference>
<comment type="similarity">
    <text evidence="2">Belongs to the FlgN family.</text>
</comment>
<organism evidence="5 6">
    <name type="scientific">Accumulibacter regalis</name>
    <dbReference type="NCBI Taxonomy" id="522306"/>
    <lineage>
        <taxon>Bacteria</taxon>
        <taxon>Pseudomonadati</taxon>
        <taxon>Pseudomonadota</taxon>
        <taxon>Betaproteobacteria</taxon>
        <taxon>Candidatus Accumulibacter</taxon>
    </lineage>
</organism>
<keyword evidence="6" id="KW-1185">Reference proteome</keyword>
<evidence type="ECO:0000256" key="4">
    <source>
        <dbReference type="SAM" id="MobiDB-lite"/>
    </source>
</evidence>
<feature type="region of interest" description="Disordered" evidence="4">
    <location>
        <begin position="140"/>
        <end position="161"/>
    </location>
</feature>
<keyword evidence="5" id="KW-0969">Cilium</keyword>
<dbReference type="Proteomes" id="UP000022141">
    <property type="component" value="Unassembled WGS sequence"/>
</dbReference>
<comment type="function">
    <text evidence="1">Required for the efficient initiation of filament assembly.</text>
</comment>
<keyword evidence="3" id="KW-1005">Bacterial flagellum biogenesis</keyword>
<gene>
    <name evidence="5" type="ORF">AW11_01371</name>
</gene>
<proteinExistence type="inferred from homology"/>
<dbReference type="Gene3D" id="1.20.58.300">
    <property type="entry name" value="FlgN-like"/>
    <property type="match status" value="1"/>
</dbReference>
<evidence type="ECO:0000256" key="2">
    <source>
        <dbReference type="ARBA" id="ARBA00007703"/>
    </source>
</evidence>
<dbReference type="InterPro" id="IPR007809">
    <property type="entry name" value="FlgN-like"/>
</dbReference>
<evidence type="ECO:0000256" key="3">
    <source>
        <dbReference type="ARBA" id="ARBA00022795"/>
    </source>
</evidence>
<evidence type="ECO:0000313" key="5">
    <source>
        <dbReference type="EMBL" id="EXI89505.1"/>
    </source>
</evidence>
<dbReference type="InterPro" id="IPR036679">
    <property type="entry name" value="FlgN-like_sf"/>
</dbReference>
<keyword evidence="5" id="KW-0282">Flagellum</keyword>
<name>A0A011QKK2_ACCRE</name>
<dbReference type="STRING" id="1454004.AW11_01371"/>
<evidence type="ECO:0000313" key="6">
    <source>
        <dbReference type="Proteomes" id="UP000022141"/>
    </source>
</evidence>
<dbReference type="eggNOG" id="COG3418">
    <property type="taxonomic scope" value="Bacteria"/>
</dbReference>
<sequence length="161" mass="16940">MAESPVPAELAQTVDSEIAAAQCFLAFLEREQQMLVKGEVDDLLDLVRQKNKVAAELATLAARRSRLLAASGVASDGAGIAAWFAAHPEETGTRDAWSSLLAVATQARELNRVNGELIQERLQSNAQALEALLGSNAAAGNLYGPDGQSAPPSTRRISDSA</sequence>